<evidence type="ECO:0000256" key="1">
    <source>
        <dbReference type="ARBA" id="ARBA00022670"/>
    </source>
</evidence>
<dbReference type="InterPro" id="IPR001539">
    <property type="entry name" value="Peptidase_U32"/>
</dbReference>
<dbReference type="Pfam" id="PF01136">
    <property type="entry name" value="Peptidase_U32"/>
    <property type="match status" value="1"/>
</dbReference>
<gene>
    <name evidence="5" type="ORF">SAMN02745170_03776</name>
</gene>
<evidence type="ECO:0000256" key="2">
    <source>
        <dbReference type="ARBA" id="ARBA00022801"/>
    </source>
</evidence>
<dbReference type="Pfam" id="PF16325">
    <property type="entry name" value="Peptidase_U32_C"/>
    <property type="match status" value="1"/>
</dbReference>
<feature type="domain" description="Peptidase family U32 C-terminal" evidence="4">
    <location>
        <begin position="320"/>
        <end position="402"/>
    </location>
</feature>
<keyword evidence="1 5" id="KW-0645">Protease</keyword>
<dbReference type="PROSITE" id="PS01276">
    <property type="entry name" value="PEPTIDASE_U32"/>
    <property type="match status" value="1"/>
</dbReference>
<dbReference type="GO" id="GO:0008233">
    <property type="term" value="F:peptidase activity"/>
    <property type="evidence" value="ECO:0007669"/>
    <property type="project" value="UniProtKB-KW"/>
</dbReference>
<evidence type="ECO:0000256" key="3">
    <source>
        <dbReference type="ARBA" id="ARBA00038374"/>
    </source>
</evidence>
<dbReference type="RefSeq" id="WP_149736307.1">
    <property type="nucleotide sequence ID" value="NZ_FQZD01000054.1"/>
</dbReference>
<dbReference type="Proteomes" id="UP000322917">
    <property type="component" value="Unassembled WGS sequence"/>
</dbReference>
<dbReference type="PANTHER" id="PTHR30217:SF6">
    <property type="entry name" value="TRNA HYDROXYLATION PROTEIN P"/>
    <property type="match status" value="1"/>
</dbReference>
<evidence type="ECO:0000313" key="6">
    <source>
        <dbReference type="Proteomes" id="UP000322917"/>
    </source>
</evidence>
<dbReference type="InterPro" id="IPR032525">
    <property type="entry name" value="Peptidase_U32_C"/>
</dbReference>
<protein>
    <submittedName>
        <fullName evidence="5">Putative protease</fullName>
    </submittedName>
</protein>
<evidence type="ECO:0000313" key="5">
    <source>
        <dbReference type="EMBL" id="SHJ95411.1"/>
    </source>
</evidence>
<sequence>MKTPELLAPAGNLEKLKMALLYGADAVYMGGKAFGLRAFGGNFDDNELQEGVRFAHSLNKKAYVTVNIFPHNDDLVDLPDYIKYLAEISADAAIVSDLGVFRLFRNIAPDIELHVSTQANNVNWSSVLAWQELGASRVVLARELSFGEIALIRSRTQVELEAFVHGAMCISYSGRCLLSNYFTERDANRGACSQPCRWKYALMEEKRPGQYFPVEEDERGTYIFNSKDLCLVPHIPELVEAGVDSLKIEGRMKSVHYVATVAKVYREALDCFAADPDHFVMQPEWLEELNKVSHREYTTGFYFNKTTSDDQIYGSSSYTQTHDFIGLIKEYQPERRMAVIEQRNHMKVGDEIEIAQPGQRNFTQRIERMCDAEGNEIMAAPHPQQIITIPVREPVLPYGMLRRRIGEA</sequence>
<dbReference type="PANTHER" id="PTHR30217">
    <property type="entry name" value="PEPTIDASE U32 FAMILY"/>
    <property type="match status" value="1"/>
</dbReference>
<proteinExistence type="inferred from homology"/>
<name>A0A1M6NI51_9FIRM</name>
<keyword evidence="2" id="KW-0378">Hydrolase</keyword>
<dbReference type="AlphaFoldDB" id="A0A1M6NI51"/>
<dbReference type="OrthoDB" id="9807498at2"/>
<dbReference type="Gene3D" id="2.40.30.10">
    <property type="entry name" value="Translation factors"/>
    <property type="match status" value="1"/>
</dbReference>
<dbReference type="GO" id="GO:0006508">
    <property type="term" value="P:proteolysis"/>
    <property type="evidence" value="ECO:0007669"/>
    <property type="project" value="UniProtKB-KW"/>
</dbReference>
<comment type="similarity">
    <text evidence="3">Belongs to the peptidase U32 family.</text>
</comment>
<reference evidence="5 6" key="1">
    <citation type="submission" date="2016-11" db="EMBL/GenBank/DDBJ databases">
        <authorList>
            <person name="Varghese N."/>
            <person name="Submissions S."/>
        </authorList>
    </citation>
    <scope>NUCLEOTIDE SEQUENCE [LARGE SCALE GENOMIC DNA]</scope>
    <source>
        <strain evidence="5 6">DSM 15287</strain>
    </source>
</reference>
<dbReference type="EMBL" id="FQZD01000054">
    <property type="protein sequence ID" value="SHJ95411.1"/>
    <property type="molecule type" value="Genomic_DNA"/>
</dbReference>
<accession>A0A1M6NI51</accession>
<organism evidence="5 6">
    <name type="scientific">Propionispora hippei DSM 15287</name>
    <dbReference type="NCBI Taxonomy" id="1123003"/>
    <lineage>
        <taxon>Bacteria</taxon>
        <taxon>Bacillati</taxon>
        <taxon>Bacillota</taxon>
        <taxon>Negativicutes</taxon>
        <taxon>Selenomonadales</taxon>
        <taxon>Sporomusaceae</taxon>
        <taxon>Propionispora</taxon>
    </lineage>
</organism>
<dbReference type="InterPro" id="IPR051454">
    <property type="entry name" value="RNA/ubiquinone_mod_enzymes"/>
</dbReference>
<evidence type="ECO:0000259" key="4">
    <source>
        <dbReference type="Pfam" id="PF16325"/>
    </source>
</evidence>
<keyword evidence="6" id="KW-1185">Reference proteome</keyword>